<dbReference type="Pfam" id="PF21349">
    <property type="entry name" value="RUBY_RBDX"/>
    <property type="match status" value="1"/>
</dbReference>
<evidence type="ECO:0000259" key="7">
    <source>
        <dbReference type="PROSITE" id="PS50905"/>
    </source>
</evidence>
<keyword evidence="9" id="KW-1185">Reference proteome</keyword>
<evidence type="ECO:0000313" key="9">
    <source>
        <dbReference type="Proteomes" id="UP000186469"/>
    </source>
</evidence>
<dbReference type="CDD" id="cd01041">
    <property type="entry name" value="Rubrerythrin"/>
    <property type="match status" value="1"/>
</dbReference>
<dbReference type="InterPro" id="IPR048574">
    <property type="entry name" value="RUBY_RBDX"/>
</dbReference>
<accession>A0A1M7S8L0</accession>
<evidence type="ECO:0000256" key="4">
    <source>
        <dbReference type="ARBA" id="ARBA00022982"/>
    </source>
</evidence>
<dbReference type="PANTHER" id="PTHR43865">
    <property type="entry name" value="RUBRERYTHRIN-RELATED"/>
    <property type="match status" value="1"/>
</dbReference>
<dbReference type="SUPFAM" id="SSF57802">
    <property type="entry name" value="Rubredoxin-like"/>
    <property type="match status" value="1"/>
</dbReference>
<proteinExistence type="predicted"/>
<dbReference type="OrthoDB" id="9799749at2"/>
<sequence length="192" mass="21667">MKSLKGTKTEVNILTAFAGESQARNRYTFFAGKAKKDGFVQISNLFLETADQEKEHAERLFKLLEGGEVQITGSFPAGIITNTHDNLIEAAGGEHYEHTIMYPSFAKIAEEEGFGSIAQIFKNIAVAEQLHEKRYLQFAKNIKEGRVFKCEQKATWYCRNCGFTYEGTEAVDRCPACDHDKAYFQLLHNCCC</sequence>
<protein>
    <submittedName>
        <fullName evidence="8">Rubrerythrin</fullName>
    </submittedName>
</protein>
<dbReference type="InterPro" id="IPR024934">
    <property type="entry name" value="Rubredoxin-like_dom"/>
</dbReference>
<dbReference type="InterPro" id="IPR052364">
    <property type="entry name" value="Rubrerythrin"/>
</dbReference>
<dbReference type="PROSITE" id="PS50905">
    <property type="entry name" value="FERRITIN_LIKE"/>
    <property type="match status" value="1"/>
</dbReference>
<dbReference type="InterPro" id="IPR003251">
    <property type="entry name" value="Rr_diiron-bd_dom"/>
</dbReference>
<dbReference type="Pfam" id="PF02915">
    <property type="entry name" value="Rubrerythrin"/>
    <property type="match status" value="1"/>
</dbReference>
<keyword evidence="4" id="KW-0249">Electron transport</keyword>
<dbReference type="InterPro" id="IPR009040">
    <property type="entry name" value="Ferritin-like_diiron"/>
</dbReference>
<organism evidence="8 9">
    <name type="scientific">Desulfovibrio litoralis DSM 11393</name>
    <dbReference type="NCBI Taxonomy" id="1121455"/>
    <lineage>
        <taxon>Bacteria</taxon>
        <taxon>Pseudomonadati</taxon>
        <taxon>Thermodesulfobacteriota</taxon>
        <taxon>Desulfovibrionia</taxon>
        <taxon>Desulfovibrionales</taxon>
        <taxon>Desulfovibrionaceae</taxon>
        <taxon>Desulfovibrio</taxon>
    </lineage>
</organism>
<dbReference type="AlphaFoldDB" id="A0A1M7S8L0"/>
<dbReference type="PROSITE" id="PS50903">
    <property type="entry name" value="RUBREDOXIN_LIKE"/>
    <property type="match status" value="1"/>
</dbReference>
<feature type="domain" description="Rubredoxin-like" evidence="6">
    <location>
        <begin position="153"/>
        <end position="187"/>
    </location>
</feature>
<evidence type="ECO:0000256" key="1">
    <source>
        <dbReference type="ARBA" id="ARBA00001965"/>
    </source>
</evidence>
<feature type="domain" description="Ferritin-like diiron" evidence="7">
    <location>
        <begin position="3"/>
        <end position="146"/>
    </location>
</feature>
<dbReference type="RefSeq" id="WP_072696290.1">
    <property type="nucleotide sequence ID" value="NZ_FRDI01000003.1"/>
</dbReference>
<dbReference type="EMBL" id="FRDI01000003">
    <property type="protein sequence ID" value="SHN54806.1"/>
    <property type="molecule type" value="Genomic_DNA"/>
</dbReference>
<evidence type="ECO:0000256" key="2">
    <source>
        <dbReference type="ARBA" id="ARBA00022448"/>
    </source>
</evidence>
<keyword evidence="5" id="KW-0408">Iron</keyword>
<keyword evidence="2" id="KW-0813">Transport</keyword>
<dbReference type="Proteomes" id="UP000186469">
    <property type="component" value="Unassembled WGS sequence"/>
</dbReference>
<dbReference type="GO" id="GO:0005506">
    <property type="term" value="F:iron ion binding"/>
    <property type="evidence" value="ECO:0007669"/>
    <property type="project" value="InterPro"/>
</dbReference>
<reference evidence="8 9" key="1">
    <citation type="submission" date="2016-12" db="EMBL/GenBank/DDBJ databases">
        <authorList>
            <person name="Song W.-J."/>
            <person name="Kurnit D.M."/>
        </authorList>
    </citation>
    <scope>NUCLEOTIDE SEQUENCE [LARGE SCALE GENOMIC DNA]</scope>
    <source>
        <strain evidence="8 9">DSM 11393</strain>
    </source>
</reference>
<dbReference type="InterPro" id="IPR012347">
    <property type="entry name" value="Ferritin-like"/>
</dbReference>
<dbReference type="STRING" id="1121455.SAMN02745728_00588"/>
<dbReference type="SUPFAM" id="SSF47240">
    <property type="entry name" value="Ferritin-like"/>
    <property type="match status" value="1"/>
</dbReference>
<gene>
    <name evidence="8" type="ORF">SAMN02745728_00588</name>
</gene>
<dbReference type="Gene3D" id="1.20.1260.10">
    <property type="match status" value="1"/>
</dbReference>
<name>A0A1M7S8L0_9BACT</name>
<keyword evidence="3" id="KW-0479">Metal-binding</keyword>
<evidence type="ECO:0000256" key="3">
    <source>
        <dbReference type="ARBA" id="ARBA00022723"/>
    </source>
</evidence>
<comment type="cofactor">
    <cofactor evidence="1">
        <name>Fe(3+)</name>
        <dbReference type="ChEBI" id="CHEBI:29034"/>
    </cofactor>
</comment>
<evidence type="ECO:0000256" key="5">
    <source>
        <dbReference type="ARBA" id="ARBA00023004"/>
    </source>
</evidence>
<evidence type="ECO:0000259" key="6">
    <source>
        <dbReference type="PROSITE" id="PS50903"/>
    </source>
</evidence>
<dbReference type="Gene3D" id="2.20.28.10">
    <property type="match status" value="1"/>
</dbReference>
<dbReference type="NCBIfam" id="NF045767">
    <property type="entry name" value="RuberyRbr"/>
    <property type="match status" value="1"/>
</dbReference>
<dbReference type="PANTHER" id="PTHR43865:SF1">
    <property type="entry name" value="RUBRERYTHRIN-RELATED"/>
    <property type="match status" value="1"/>
</dbReference>
<dbReference type="GO" id="GO:0016491">
    <property type="term" value="F:oxidoreductase activity"/>
    <property type="evidence" value="ECO:0007669"/>
    <property type="project" value="InterPro"/>
</dbReference>
<evidence type="ECO:0000313" key="8">
    <source>
        <dbReference type="EMBL" id="SHN54806.1"/>
    </source>
</evidence>
<dbReference type="InterPro" id="IPR009078">
    <property type="entry name" value="Ferritin-like_SF"/>
</dbReference>